<dbReference type="InterPro" id="IPR000944">
    <property type="entry name" value="Tscrpt_reg_Rrf2"/>
</dbReference>
<dbReference type="PROSITE" id="PS51197">
    <property type="entry name" value="HTH_RRF2_2"/>
    <property type="match status" value="1"/>
</dbReference>
<dbReference type="PANTHER" id="PTHR33221:SF2">
    <property type="entry name" value="TRANSCRIPTIONAL REGULATOR"/>
    <property type="match status" value="1"/>
</dbReference>
<dbReference type="InterPro" id="IPR036390">
    <property type="entry name" value="WH_DNA-bd_sf"/>
</dbReference>
<gene>
    <name evidence="1" type="primary">cymR_1</name>
    <name evidence="1" type="ORF">WY13_02622</name>
</gene>
<reference evidence="1 2" key="1">
    <citation type="journal article" date="2015" name="Biotechnol. Bioeng.">
        <title>Genome sequence and phenotypic characterization of Caulobacter segnis.</title>
        <authorList>
            <person name="Patel S."/>
            <person name="Fletcher B."/>
            <person name="Scott D.C."/>
            <person name="Ely B."/>
        </authorList>
    </citation>
    <scope>NUCLEOTIDE SEQUENCE [LARGE SCALE GENOMIC DNA]</scope>
    <source>
        <strain evidence="1 2">ERI-2</strain>
    </source>
</reference>
<dbReference type="Gene3D" id="1.10.10.10">
    <property type="entry name" value="Winged helix-like DNA-binding domain superfamily/Winged helix DNA-binding domain"/>
    <property type="match status" value="1"/>
</dbReference>
<evidence type="ECO:0000313" key="2">
    <source>
        <dbReference type="Proteomes" id="UP000077407"/>
    </source>
</evidence>
<sequence>MKITQESDYGFRVVLYLSNLGYGKKIEAKTIAKDQNVPLRFLLKLLRKLTQAGIVKSFRGVNGGYALNRVPEDITLRNIIEAIDGPIYLNRCLYDTEHCNAHKKGHCGVHNALSKVQGTLINELESINFKDIMEDKI</sequence>
<proteinExistence type="predicted"/>
<dbReference type="AlphaFoldDB" id="A0A168MI43"/>
<dbReference type="FunFam" id="1.10.10.10:FF:000735">
    <property type="entry name" value="Rrf2 family transcriptional regulator"/>
    <property type="match status" value="1"/>
</dbReference>
<dbReference type="Pfam" id="PF02082">
    <property type="entry name" value="Rrf2"/>
    <property type="match status" value="1"/>
</dbReference>
<dbReference type="GO" id="GO:0003700">
    <property type="term" value="F:DNA-binding transcription factor activity"/>
    <property type="evidence" value="ECO:0007669"/>
    <property type="project" value="TreeGrafter"/>
</dbReference>
<dbReference type="PATRIC" id="fig|1538.10.peg.2518"/>
<dbReference type="RefSeq" id="WP_063556014.1">
    <property type="nucleotide sequence ID" value="NZ_LITT01000035.1"/>
</dbReference>
<dbReference type="PANTHER" id="PTHR33221">
    <property type="entry name" value="WINGED HELIX-TURN-HELIX TRANSCRIPTIONAL REGULATOR, RRF2 FAMILY"/>
    <property type="match status" value="1"/>
</dbReference>
<accession>A0A168MI43</accession>
<dbReference type="InterPro" id="IPR036388">
    <property type="entry name" value="WH-like_DNA-bd_sf"/>
</dbReference>
<comment type="caution">
    <text evidence="1">The sequence shown here is derived from an EMBL/GenBank/DDBJ whole genome shotgun (WGS) entry which is preliminary data.</text>
</comment>
<dbReference type="Proteomes" id="UP000077407">
    <property type="component" value="Unassembled WGS sequence"/>
</dbReference>
<dbReference type="EMBL" id="LITT01000035">
    <property type="protein sequence ID" value="OAA84723.1"/>
    <property type="molecule type" value="Genomic_DNA"/>
</dbReference>
<dbReference type="SUPFAM" id="SSF46785">
    <property type="entry name" value="Winged helix' DNA-binding domain"/>
    <property type="match status" value="1"/>
</dbReference>
<evidence type="ECO:0000313" key="1">
    <source>
        <dbReference type="EMBL" id="OAA84723.1"/>
    </source>
</evidence>
<organism evidence="1 2">
    <name type="scientific">Clostridium ljungdahlii</name>
    <dbReference type="NCBI Taxonomy" id="1538"/>
    <lineage>
        <taxon>Bacteria</taxon>
        <taxon>Bacillati</taxon>
        <taxon>Bacillota</taxon>
        <taxon>Clostridia</taxon>
        <taxon>Eubacteriales</taxon>
        <taxon>Clostridiaceae</taxon>
        <taxon>Clostridium</taxon>
    </lineage>
</organism>
<dbReference type="GO" id="GO:0005829">
    <property type="term" value="C:cytosol"/>
    <property type="evidence" value="ECO:0007669"/>
    <property type="project" value="TreeGrafter"/>
</dbReference>
<dbReference type="InterPro" id="IPR030489">
    <property type="entry name" value="TR_Rrf2-type_CS"/>
</dbReference>
<dbReference type="OrthoDB" id="9808360at2"/>
<name>A0A168MI43_9CLOT</name>
<dbReference type="NCBIfam" id="TIGR00738">
    <property type="entry name" value="rrf2_super"/>
    <property type="match status" value="1"/>
</dbReference>
<dbReference type="PROSITE" id="PS01332">
    <property type="entry name" value="HTH_RRF2_1"/>
    <property type="match status" value="1"/>
</dbReference>
<protein>
    <submittedName>
        <fullName evidence="1">HTH-type transcriptional regulator CymR</fullName>
    </submittedName>
</protein>